<protein>
    <submittedName>
        <fullName evidence="1">Uncharacterized protein</fullName>
    </submittedName>
</protein>
<dbReference type="STRING" id="1088818.A0A2I0B5Y5"/>
<gene>
    <name evidence="1" type="ORF">AXF42_Ash007977</name>
</gene>
<proteinExistence type="predicted"/>
<evidence type="ECO:0000313" key="1">
    <source>
        <dbReference type="EMBL" id="PKA63181.1"/>
    </source>
</evidence>
<accession>A0A2I0B5Y5</accession>
<name>A0A2I0B5Y5_9ASPA</name>
<dbReference type="EMBL" id="KZ451911">
    <property type="protein sequence ID" value="PKA63181.1"/>
    <property type="molecule type" value="Genomic_DNA"/>
</dbReference>
<sequence length="297" mass="31870">MAGTSVQRDLEILKGQNWPLKDFLRLVKNDVSLYAELQGYTIFKEITPPPGTVLMRRARRGPPLATQLSKQVVEEAGEEEVELSEPICGGISIDVVSLPDDSGDDKKTLAEVMEEACKGKEPASLARSKVIPKVVVGITIGRKGGREETAEGGAGKEMAVVPCPGEEAVVAPSHALVSLEIPKKKRGPPKRTSVNPSLCRNFTGEFACEGSKFVVSATEVKRKMIITSDQSSNLFNPVRGDLGLVLAGGLATKALEETVERTSTTDLFAKMTNRVATVKTLSHLSGYLSQVLILSLL</sequence>
<evidence type="ECO:0000313" key="2">
    <source>
        <dbReference type="Proteomes" id="UP000236161"/>
    </source>
</evidence>
<dbReference type="AlphaFoldDB" id="A0A2I0B5Y5"/>
<organism evidence="1 2">
    <name type="scientific">Apostasia shenzhenica</name>
    <dbReference type="NCBI Taxonomy" id="1088818"/>
    <lineage>
        <taxon>Eukaryota</taxon>
        <taxon>Viridiplantae</taxon>
        <taxon>Streptophyta</taxon>
        <taxon>Embryophyta</taxon>
        <taxon>Tracheophyta</taxon>
        <taxon>Spermatophyta</taxon>
        <taxon>Magnoliopsida</taxon>
        <taxon>Liliopsida</taxon>
        <taxon>Asparagales</taxon>
        <taxon>Orchidaceae</taxon>
        <taxon>Apostasioideae</taxon>
        <taxon>Apostasia</taxon>
    </lineage>
</organism>
<keyword evidence="2" id="KW-1185">Reference proteome</keyword>
<reference evidence="1 2" key="1">
    <citation type="journal article" date="2017" name="Nature">
        <title>The Apostasia genome and the evolution of orchids.</title>
        <authorList>
            <person name="Zhang G.Q."/>
            <person name="Liu K.W."/>
            <person name="Li Z."/>
            <person name="Lohaus R."/>
            <person name="Hsiao Y.Y."/>
            <person name="Niu S.C."/>
            <person name="Wang J.Y."/>
            <person name="Lin Y.C."/>
            <person name="Xu Q."/>
            <person name="Chen L.J."/>
            <person name="Yoshida K."/>
            <person name="Fujiwara S."/>
            <person name="Wang Z.W."/>
            <person name="Zhang Y.Q."/>
            <person name="Mitsuda N."/>
            <person name="Wang M."/>
            <person name="Liu G.H."/>
            <person name="Pecoraro L."/>
            <person name="Huang H.X."/>
            <person name="Xiao X.J."/>
            <person name="Lin M."/>
            <person name="Wu X.Y."/>
            <person name="Wu W.L."/>
            <person name="Chen Y.Y."/>
            <person name="Chang S.B."/>
            <person name="Sakamoto S."/>
            <person name="Ohme-Takagi M."/>
            <person name="Yagi M."/>
            <person name="Zeng S.J."/>
            <person name="Shen C.Y."/>
            <person name="Yeh C.M."/>
            <person name="Luo Y.B."/>
            <person name="Tsai W.C."/>
            <person name="Van de Peer Y."/>
            <person name="Liu Z.J."/>
        </authorList>
    </citation>
    <scope>NUCLEOTIDE SEQUENCE [LARGE SCALE GENOMIC DNA]</scope>
    <source>
        <strain evidence="2">cv. Shenzhen</strain>
        <tissue evidence="1">Stem</tissue>
    </source>
</reference>
<dbReference type="Proteomes" id="UP000236161">
    <property type="component" value="Unassembled WGS sequence"/>
</dbReference>